<evidence type="ECO:0000256" key="2">
    <source>
        <dbReference type="ARBA" id="ARBA00011322"/>
    </source>
</evidence>
<dbReference type="InterPro" id="IPR027417">
    <property type="entry name" value="P-loop_NTPase"/>
</dbReference>
<dbReference type="PANTHER" id="PTHR32114:SF2">
    <property type="entry name" value="ABC TRANSPORTER ABCH.3"/>
    <property type="match status" value="1"/>
</dbReference>
<feature type="coiled-coil region" evidence="4">
    <location>
        <begin position="412"/>
        <end position="549"/>
    </location>
</feature>
<dbReference type="GO" id="GO:0006302">
    <property type="term" value="P:double-strand break repair"/>
    <property type="evidence" value="ECO:0007669"/>
    <property type="project" value="InterPro"/>
</dbReference>
<protein>
    <recommendedName>
        <fullName evidence="3">Nuclease SbcCD subunit C</fullName>
    </recommendedName>
</protein>
<dbReference type="EMBL" id="UAQE01000001">
    <property type="protein sequence ID" value="SPT98362.1"/>
    <property type="molecule type" value="Genomic_DNA"/>
</dbReference>
<evidence type="ECO:0000256" key="1">
    <source>
        <dbReference type="ARBA" id="ARBA00006930"/>
    </source>
</evidence>
<name>A0A2X0Z9D7_9BACI</name>
<feature type="coiled-coil region" evidence="4">
    <location>
        <begin position="330"/>
        <end position="357"/>
    </location>
</feature>
<dbReference type="Gene3D" id="1.10.287.1490">
    <property type="match status" value="2"/>
</dbReference>
<feature type="coiled-coil region" evidence="4">
    <location>
        <begin position="236"/>
        <end position="286"/>
    </location>
</feature>
<evidence type="ECO:0000313" key="6">
    <source>
        <dbReference type="Proteomes" id="UP000251431"/>
    </source>
</evidence>
<evidence type="ECO:0000313" key="5">
    <source>
        <dbReference type="EMBL" id="SPT98362.1"/>
    </source>
</evidence>
<reference evidence="5 6" key="1">
    <citation type="submission" date="2018-06" db="EMBL/GenBank/DDBJ databases">
        <authorList>
            <consortium name="Pathogen Informatics"/>
            <person name="Doyle S."/>
        </authorList>
    </citation>
    <scope>NUCLEOTIDE SEQUENCE [LARGE SCALE GENOMIC DNA]</scope>
    <source>
        <strain evidence="5 6">NCTC7582</strain>
    </source>
</reference>
<organism evidence="5 6">
    <name type="scientific">Lysinibacillus capsici</name>
    <dbReference type="NCBI Taxonomy" id="2115968"/>
    <lineage>
        <taxon>Bacteria</taxon>
        <taxon>Bacillati</taxon>
        <taxon>Bacillota</taxon>
        <taxon>Bacilli</taxon>
        <taxon>Bacillales</taxon>
        <taxon>Bacillaceae</taxon>
        <taxon>Lysinibacillus</taxon>
    </lineage>
</organism>
<dbReference type="AlphaFoldDB" id="A0A2X0Z9D7"/>
<dbReference type="RefSeq" id="WP_112116981.1">
    <property type="nucleotide sequence ID" value="NZ_UAQE01000001.1"/>
</dbReference>
<gene>
    <name evidence="5" type="ORF">NCTC7582_01620</name>
</gene>
<dbReference type="PANTHER" id="PTHR32114">
    <property type="entry name" value="ABC TRANSPORTER ABCH.3"/>
    <property type="match status" value="1"/>
</dbReference>
<evidence type="ECO:0000256" key="4">
    <source>
        <dbReference type="SAM" id="Coils"/>
    </source>
</evidence>
<evidence type="ECO:0000256" key="3">
    <source>
        <dbReference type="ARBA" id="ARBA00013368"/>
    </source>
</evidence>
<dbReference type="SUPFAM" id="SSF52540">
    <property type="entry name" value="P-loop containing nucleoside triphosphate hydrolases"/>
    <property type="match status" value="1"/>
</dbReference>
<keyword evidence="4" id="KW-0175">Coiled coil</keyword>
<sequence length="676" mass="77461">MKKIELVVLKLRDFKGIKSLDIQLDGGNAQIFGDNEVGKTTTFDAFLWLLFDKDSNNKKDFAIKTLNSDGSERHNLEHTVEGTFLVEGATVTLKKIYKEKWTKKRGQAVAEFTGHVVEHFVDEVPMSKKDYTAKVESIVDEEVFKLLTSPTYFNEQLKWQEKRKLLLEICGDISDEEVIASNTSLAKLNDLLNGKSLEDMKKIIASKKKHINEELEKIPVRIDEINKMMPETTVDVETMRQQVAKIEANIEELQEQKIRVKNGASVLDKQRQLQELEMKRSDLKRSFEADSMQKVYRAQAKLQEVQGNTQIINSKLQQADNNRKFKVDEANRIQDDISRIEKEMDELRKEYRVIEAEEFKHGDNHECPACKQSLPAEQVENARNEALAQFNESRTYRLAEINRKGISHKEHVAELNNSLTLLRNEHDAILAEMNKYQDDLVVQDKELKKAQKALETAQSSVKDVTTTDEYKSINLQIETLQADIKQLNEHAYEAVAGIDEEIDKLNLERKECNNAIAQHANIEASKERIIELEDQQVKLAQEYEKLEQITFLIEEFIRTKVNMLTDRINSKFKYARFKLFDTQVNGGLNEVCETTYKGVPYGTGLNNAAKINVGLDIINTLSAHFGIQAPIFVDNAEAVTKFIDVDTQLISLVVSEKDKQLRVEVEGQHPMLKEAI</sequence>
<dbReference type="GO" id="GO:0016887">
    <property type="term" value="F:ATP hydrolysis activity"/>
    <property type="evidence" value="ECO:0007669"/>
    <property type="project" value="InterPro"/>
</dbReference>
<proteinExistence type="inferred from homology"/>
<comment type="similarity">
    <text evidence="1">Belongs to the SMC family. SbcC subfamily.</text>
</comment>
<dbReference type="Proteomes" id="UP000251431">
    <property type="component" value="Unassembled WGS sequence"/>
</dbReference>
<comment type="subunit">
    <text evidence="2">Heterodimer of SbcC and SbcD.</text>
</comment>
<accession>A0A2X0Z9D7</accession>
<dbReference type="Gene3D" id="3.40.50.300">
    <property type="entry name" value="P-loop containing nucleotide triphosphate hydrolases"/>
    <property type="match status" value="1"/>
</dbReference>